<dbReference type="SUPFAM" id="SSF81383">
    <property type="entry name" value="F-box domain"/>
    <property type="match status" value="1"/>
</dbReference>
<evidence type="ECO:0000259" key="1">
    <source>
        <dbReference type="Pfam" id="PF12937"/>
    </source>
</evidence>
<proteinExistence type="predicted"/>
<comment type="caution">
    <text evidence="2">The sequence shown here is derived from an EMBL/GenBank/DDBJ whole genome shotgun (WGS) entry which is preliminary data.</text>
</comment>
<gene>
    <name evidence="2" type="ORF">AGERDE_LOCUS9231</name>
</gene>
<dbReference type="Proteomes" id="UP000789831">
    <property type="component" value="Unassembled WGS sequence"/>
</dbReference>
<feature type="domain" description="F-box" evidence="1">
    <location>
        <begin position="5"/>
        <end position="45"/>
    </location>
</feature>
<protein>
    <submittedName>
        <fullName evidence="2">3980_t:CDS:1</fullName>
    </submittedName>
</protein>
<accession>A0A9N9GI09</accession>
<sequence>MHAPRLPSDCLEYIFDYLTTRQSLRSAGLVNKEWNATAMPILWSSTFASINPKIIPVYIKFLPHEVRTKLKLEDESFHKSTTMITKLSNQRPIFDYAACIHHLDFYIIYMSAVYYYHLLSNESARKFFEGRKVCIKSALLARELIQMFIKRSRSIRTLVFVKSRRYALRPVIFSPIKIEITAESLRNLRFLSFSGCSNLLQDMAKVCTQIEQLAVRNINANINKDVKALGELIAAQTRLTCLSITNTNCETLATIMKESLLTSHKTLKIVSLSACDIGEKVLNWLANCENLVKLTLDKCRFNELPKSFQLSMESFSKLNELRVLRYGPPPEIFCSLLKNSNSSLRVLSLPLNGNLYPNNLLHIANSCPNLEWLSTEITYSSFPQIQTLFKKCRKLKALQFIDGEILESFEEETEEIMIEDADGQYLKNLAPDVPPSMTDFAICTRKCFISTDVNDFLKNISCKLHTFRYLYYGCIVEHLSAIDDYANSIGKTYKENILSGSVTFGYLGIHFTDENEEI</sequence>
<name>A0A9N9GI09_9GLOM</name>
<dbReference type="SUPFAM" id="SSF52047">
    <property type="entry name" value="RNI-like"/>
    <property type="match status" value="1"/>
</dbReference>
<dbReference type="Gene3D" id="3.80.10.10">
    <property type="entry name" value="Ribonuclease Inhibitor"/>
    <property type="match status" value="1"/>
</dbReference>
<dbReference type="EMBL" id="CAJVPL010002221">
    <property type="protein sequence ID" value="CAG8603702.1"/>
    <property type="molecule type" value="Genomic_DNA"/>
</dbReference>
<dbReference type="InterPro" id="IPR001810">
    <property type="entry name" value="F-box_dom"/>
</dbReference>
<dbReference type="InterPro" id="IPR036047">
    <property type="entry name" value="F-box-like_dom_sf"/>
</dbReference>
<dbReference type="Gene3D" id="1.20.1280.50">
    <property type="match status" value="1"/>
</dbReference>
<dbReference type="InterPro" id="IPR032675">
    <property type="entry name" value="LRR_dom_sf"/>
</dbReference>
<organism evidence="2 3">
    <name type="scientific">Ambispora gerdemannii</name>
    <dbReference type="NCBI Taxonomy" id="144530"/>
    <lineage>
        <taxon>Eukaryota</taxon>
        <taxon>Fungi</taxon>
        <taxon>Fungi incertae sedis</taxon>
        <taxon>Mucoromycota</taxon>
        <taxon>Glomeromycotina</taxon>
        <taxon>Glomeromycetes</taxon>
        <taxon>Archaeosporales</taxon>
        <taxon>Ambisporaceae</taxon>
        <taxon>Ambispora</taxon>
    </lineage>
</organism>
<dbReference type="CDD" id="cd09917">
    <property type="entry name" value="F-box_SF"/>
    <property type="match status" value="1"/>
</dbReference>
<keyword evidence="3" id="KW-1185">Reference proteome</keyword>
<reference evidence="2" key="1">
    <citation type="submission" date="2021-06" db="EMBL/GenBank/DDBJ databases">
        <authorList>
            <person name="Kallberg Y."/>
            <person name="Tangrot J."/>
            <person name="Rosling A."/>
        </authorList>
    </citation>
    <scope>NUCLEOTIDE SEQUENCE</scope>
    <source>
        <strain evidence="2">MT106</strain>
    </source>
</reference>
<evidence type="ECO:0000313" key="3">
    <source>
        <dbReference type="Proteomes" id="UP000789831"/>
    </source>
</evidence>
<evidence type="ECO:0000313" key="2">
    <source>
        <dbReference type="EMBL" id="CAG8603702.1"/>
    </source>
</evidence>
<dbReference type="OrthoDB" id="2357941at2759"/>
<dbReference type="Pfam" id="PF12937">
    <property type="entry name" value="F-box-like"/>
    <property type="match status" value="1"/>
</dbReference>
<dbReference type="AlphaFoldDB" id="A0A9N9GI09"/>